<keyword evidence="3" id="KW-1185">Reference proteome</keyword>
<organism evidence="2 3">
    <name type="scientific">Roseibium limicola</name>
    <dbReference type="NCBI Taxonomy" id="2816037"/>
    <lineage>
        <taxon>Bacteria</taxon>
        <taxon>Pseudomonadati</taxon>
        <taxon>Pseudomonadota</taxon>
        <taxon>Alphaproteobacteria</taxon>
        <taxon>Hyphomicrobiales</taxon>
        <taxon>Stappiaceae</taxon>
        <taxon>Roseibium</taxon>
    </lineage>
</organism>
<dbReference type="InterPro" id="IPR018773">
    <property type="entry name" value="MeTrfase_reg_dom_prd"/>
</dbReference>
<protein>
    <submittedName>
        <fullName evidence="2">Class I SAM-dependent methyltransferase</fullName>
    </submittedName>
</protein>
<dbReference type="Gene3D" id="3.40.50.150">
    <property type="entry name" value="Vaccinia Virus protein VP39"/>
    <property type="match status" value="1"/>
</dbReference>
<proteinExistence type="predicted"/>
<name>A0A939EQD6_9HYPH</name>
<dbReference type="RefSeq" id="WP_206942965.1">
    <property type="nucleotide sequence ID" value="NZ_JAFLNF010000007.1"/>
</dbReference>
<dbReference type="AlphaFoldDB" id="A0A939EQD6"/>
<dbReference type="GO" id="GO:0032259">
    <property type="term" value="P:methylation"/>
    <property type="evidence" value="ECO:0007669"/>
    <property type="project" value="UniProtKB-KW"/>
</dbReference>
<feature type="domain" description="Methyltransferase regulatory" evidence="1">
    <location>
        <begin position="221"/>
        <end position="304"/>
    </location>
</feature>
<dbReference type="GO" id="GO:0008168">
    <property type="term" value="F:methyltransferase activity"/>
    <property type="evidence" value="ECO:0007669"/>
    <property type="project" value="UniProtKB-KW"/>
</dbReference>
<dbReference type="SUPFAM" id="SSF53335">
    <property type="entry name" value="S-adenosyl-L-methionine-dependent methyltransferases"/>
    <property type="match status" value="1"/>
</dbReference>
<evidence type="ECO:0000313" key="2">
    <source>
        <dbReference type="EMBL" id="MBO0346811.1"/>
    </source>
</evidence>
<evidence type="ECO:0000259" key="1">
    <source>
        <dbReference type="Pfam" id="PF10119"/>
    </source>
</evidence>
<reference evidence="2" key="1">
    <citation type="submission" date="2021-03" db="EMBL/GenBank/DDBJ databases">
        <title>Roseibium sp. CAU 1637 isolated from Incheon.</title>
        <authorList>
            <person name="Kim W."/>
        </authorList>
    </citation>
    <scope>NUCLEOTIDE SEQUENCE</scope>
    <source>
        <strain evidence="2">CAU 1637</strain>
    </source>
</reference>
<accession>A0A939EQD6</accession>
<dbReference type="InterPro" id="IPR029063">
    <property type="entry name" value="SAM-dependent_MTases_sf"/>
</dbReference>
<gene>
    <name evidence="2" type="ORF">J0X15_16410</name>
</gene>
<dbReference type="Pfam" id="PF10119">
    <property type="entry name" value="MethyTransf_Reg"/>
    <property type="match status" value="1"/>
</dbReference>
<evidence type="ECO:0000313" key="3">
    <source>
        <dbReference type="Proteomes" id="UP000664779"/>
    </source>
</evidence>
<dbReference type="EMBL" id="JAFLNF010000007">
    <property type="protein sequence ID" value="MBO0346811.1"/>
    <property type="molecule type" value="Genomic_DNA"/>
</dbReference>
<keyword evidence="2" id="KW-0489">Methyltransferase</keyword>
<sequence length="516" mass="56535">MVSASSSDWTSGYIADINYTHGYYRELNPNQARLAALASGLAAPKIRNACELGFGQGVSVAIHGAAGPDQWFGTDFNPSQAAHARELADSAGVTLTLADEAFEAFCTRDDLPEFDFIGLHGIWSWISDANRAVIADFLRRKLAVGGLVYVSYNTLPGWANGAPLRHLMTEHAEKLAAEGAGSIGRVEGALSFTERLLGLNPTFSRANPQAPERFSKIKSQNRAYLAHEYFNRDWDPMYVADMGDWLSPAKLSYAGSAHLLDTVDAINFSAEQQQLLKEIEDPLFRETVRDFLVNQQFRRDYWIKGPRRLSSLAQAESLREVRLVLVKPRAGIPMTVNGALGEANLSDAVYPPILDLLADYTPRKIGEIEHSLRDKGLQLSQIIQAALILVGAGHAAVAQDKEVVVKARKAAQKLNMEILDRARGSADLLYLASPVTGGGHDVGRFQQLFLLARTRGRKQPADWADFTWAILKAQGQRLLKDGKALEDEAANRAELTAQAEDFATGLMPVLLALEVI</sequence>
<keyword evidence="2" id="KW-0808">Transferase</keyword>
<comment type="caution">
    <text evidence="2">The sequence shown here is derived from an EMBL/GenBank/DDBJ whole genome shotgun (WGS) entry which is preliminary data.</text>
</comment>
<dbReference type="Proteomes" id="UP000664779">
    <property type="component" value="Unassembled WGS sequence"/>
</dbReference>